<dbReference type="PATRIC" id="fig|1637645.4.peg.2373"/>
<dbReference type="OrthoDB" id="570087at2"/>
<sequence>MTSSHKPENVTSLPSIAVFYPSFEGGGAESVGLWILEALKKKYKVTLFTLFELDFQRLNSAYGTQLSSETVRIKSMLPKFIQSSLDFLIANNPSIKKLINHYFIRQFKAQTQNYDLVLSGYNAADLGKSGIQYIHWIDVFDKDESFYKKISDFSDERMKSNHSIANSYVVADAILTEYGIESTVIYPPVVLDVQKISWENKENAFICSGRLTEAKQPHKAIQILKKIREKGYDVKLYLTGGGGGFYGLKYLRFLKKMVAENADWVTLYQNLPYKDYVSILAKCRYGIHYKKEPFGISIAEMVKAGAIPFVRSVGGQIEIVGQDNQDLFFDSVEEAVEKILLVLNNSEKQQQLRTALEDRQKIFSTEHFMKEICEFVDNDLQLSHSAKSNN</sequence>
<proteinExistence type="predicted"/>
<dbReference type="RefSeq" id="WP_046278862.1">
    <property type="nucleotide sequence ID" value="NZ_LATL02000118.1"/>
</dbReference>
<dbReference type="SUPFAM" id="SSF53756">
    <property type="entry name" value="UDP-Glycosyltransferase/glycogen phosphorylase"/>
    <property type="match status" value="1"/>
</dbReference>
<dbReference type="PANTHER" id="PTHR45919:SF1">
    <property type="entry name" value="GDP-MAN:MAN(3)GLCNAC(2)-PP-DOL ALPHA-1,2-MANNOSYLTRANSFERASE"/>
    <property type="match status" value="1"/>
</dbReference>
<dbReference type="GO" id="GO:0004377">
    <property type="term" value="F:GDP-Man:Man(3)GlcNAc(2)-PP-Dol alpha-1,2-mannosyltransferase activity"/>
    <property type="evidence" value="ECO:0007669"/>
    <property type="project" value="InterPro"/>
</dbReference>
<dbReference type="AlphaFoldDB" id="A0A0F5YHX5"/>
<organism evidence="2 3">
    <name type="scientific">Limnoraphis robusta CS-951</name>
    <dbReference type="NCBI Taxonomy" id="1637645"/>
    <lineage>
        <taxon>Bacteria</taxon>
        <taxon>Bacillati</taxon>
        <taxon>Cyanobacteriota</taxon>
        <taxon>Cyanophyceae</taxon>
        <taxon>Oscillatoriophycideae</taxon>
        <taxon>Oscillatoriales</taxon>
        <taxon>Sirenicapillariaceae</taxon>
        <taxon>Limnoraphis</taxon>
    </lineage>
</organism>
<dbReference type="Gene3D" id="3.40.50.2000">
    <property type="entry name" value="Glycogen Phosphorylase B"/>
    <property type="match status" value="1"/>
</dbReference>
<evidence type="ECO:0000259" key="1">
    <source>
        <dbReference type="Pfam" id="PF00534"/>
    </source>
</evidence>
<dbReference type="EMBL" id="LATL02000118">
    <property type="protein sequence ID" value="KKD37795.1"/>
    <property type="molecule type" value="Genomic_DNA"/>
</dbReference>
<dbReference type="GO" id="GO:0016020">
    <property type="term" value="C:membrane"/>
    <property type="evidence" value="ECO:0007669"/>
    <property type="project" value="TreeGrafter"/>
</dbReference>
<gene>
    <name evidence="2" type="ORF">WN50_12430</name>
</gene>
<name>A0A0F5YHX5_9CYAN</name>
<dbReference type="Pfam" id="PF00534">
    <property type="entry name" value="Glycos_transf_1"/>
    <property type="match status" value="1"/>
</dbReference>
<dbReference type="InterPro" id="IPR038013">
    <property type="entry name" value="ALG11"/>
</dbReference>
<protein>
    <submittedName>
        <fullName evidence="2">Glycosyl transferase family 1</fullName>
    </submittedName>
</protein>
<comment type="caution">
    <text evidence="2">The sequence shown here is derived from an EMBL/GenBank/DDBJ whole genome shotgun (WGS) entry which is preliminary data.</text>
</comment>
<evidence type="ECO:0000313" key="2">
    <source>
        <dbReference type="EMBL" id="KKD37795.1"/>
    </source>
</evidence>
<dbReference type="InterPro" id="IPR001296">
    <property type="entry name" value="Glyco_trans_1"/>
</dbReference>
<dbReference type="PANTHER" id="PTHR45919">
    <property type="entry name" value="GDP-MAN:MAN(3)GLCNAC(2)-PP-DOL ALPHA-1,2-MANNOSYLTRANSFERASE"/>
    <property type="match status" value="1"/>
</dbReference>
<dbReference type="GO" id="GO:0006487">
    <property type="term" value="P:protein N-linked glycosylation"/>
    <property type="evidence" value="ECO:0007669"/>
    <property type="project" value="TreeGrafter"/>
</dbReference>
<keyword evidence="2" id="KW-0808">Transferase</keyword>
<evidence type="ECO:0000313" key="3">
    <source>
        <dbReference type="Proteomes" id="UP000033607"/>
    </source>
</evidence>
<accession>A0A0F5YHX5</accession>
<dbReference type="Proteomes" id="UP000033607">
    <property type="component" value="Unassembled WGS sequence"/>
</dbReference>
<reference evidence="2 3" key="1">
    <citation type="submission" date="2015-06" db="EMBL/GenBank/DDBJ databases">
        <title>Draft genome assembly of filamentous brackish cyanobacterium Limnoraphis robusta strain CS-951.</title>
        <authorList>
            <person name="Willis A."/>
            <person name="Parks M."/>
            <person name="Burford M.A."/>
        </authorList>
    </citation>
    <scope>NUCLEOTIDE SEQUENCE [LARGE SCALE GENOMIC DNA]</scope>
    <source>
        <strain evidence="2 3">CS-951</strain>
    </source>
</reference>
<feature type="domain" description="Glycosyl transferase family 1" evidence="1">
    <location>
        <begin position="194"/>
        <end position="354"/>
    </location>
</feature>